<evidence type="ECO:0008006" key="3">
    <source>
        <dbReference type="Google" id="ProtNLM"/>
    </source>
</evidence>
<protein>
    <recommendedName>
        <fullName evidence="3">Adenylosuccinate lyase</fullName>
    </recommendedName>
</protein>
<organism evidence="1 2">
    <name type="scientific">Flavobacterium tibetense</name>
    <dbReference type="NCBI Taxonomy" id="2233533"/>
    <lineage>
        <taxon>Bacteria</taxon>
        <taxon>Pseudomonadati</taxon>
        <taxon>Bacteroidota</taxon>
        <taxon>Flavobacteriia</taxon>
        <taxon>Flavobacteriales</taxon>
        <taxon>Flavobacteriaceae</taxon>
        <taxon>Flavobacterium</taxon>
    </lineage>
</organism>
<gene>
    <name evidence="1" type="ORF">DPN68_09675</name>
</gene>
<accession>A0A365P0F3</accession>
<dbReference type="Proteomes" id="UP000253319">
    <property type="component" value="Unassembled WGS sequence"/>
</dbReference>
<dbReference type="AlphaFoldDB" id="A0A365P0F3"/>
<sequence length="182" mass="21115">MKSQMYQKIESSTCHVASRKMVSNFAMKAENHLNEMIQLAFDIKHELHVKAFWSLDLVCEKKLKQFVPFIEGFCEILPKIKDDSALRPATKIAYFLTKSNHRKNGISLTQEQEHNLIEALIDRLIQDEKVASKVYAMKALFILGKKYDWVHEELKTIISQDYSNHSAAYQAATRNLLKKLNK</sequence>
<reference evidence="1 2" key="1">
    <citation type="submission" date="2018-06" db="EMBL/GenBank/DDBJ databases">
        <title>Flavobacterium tibetense sp. nov., isolated from a wetland YonghuCo on Tibetan Plateau.</title>
        <authorList>
            <person name="Xing P."/>
            <person name="Phurbu D."/>
            <person name="Lu H."/>
        </authorList>
    </citation>
    <scope>NUCLEOTIDE SEQUENCE [LARGE SCALE GENOMIC DNA]</scope>
    <source>
        <strain evidence="1 2">YH5</strain>
    </source>
</reference>
<keyword evidence="2" id="KW-1185">Reference proteome</keyword>
<evidence type="ECO:0000313" key="2">
    <source>
        <dbReference type="Proteomes" id="UP000253319"/>
    </source>
</evidence>
<comment type="caution">
    <text evidence="1">The sequence shown here is derived from an EMBL/GenBank/DDBJ whole genome shotgun (WGS) entry which is preliminary data.</text>
</comment>
<name>A0A365P0F3_9FLAO</name>
<evidence type="ECO:0000313" key="1">
    <source>
        <dbReference type="EMBL" id="RBA27949.1"/>
    </source>
</evidence>
<proteinExistence type="predicted"/>
<dbReference type="EMBL" id="QLST01000011">
    <property type="protein sequence ID" value="RBA27949.1"/>
    <property type="molecule type" value="Genomic_DNA"/>
</dbReference>